<accession>A0A7S1D1E5</accession>
<gene>
    <name evidence="2" type="ORF">CTEN0397_LOCUS6090</name>
</gene>
<feature type="compositionally biased region" description="Low complexity" evidence="1">
    <location>
        <begin position="51"/>
        <end position="64"/>
    </location>
</feature>
<name>A0A7S1D1E5_CYCTE</name>
<feature type="compositionally biased region" description="Basic residues" evidence="1">
    <location>
        <begin position="156"/>
        <end position="165"/>
    </location>
</feature>
<dbReference type="AlphaFoldDB" id="A0A7S1D1E5"/>
<feature type="compositionally biased region" description="Basic residues" evidence="1">
    <location>
        <begin position="184"/>
        <end position="193"/>
    </location>
</feature>
<organism evidence="2">
    <name type="scientific">Cyclophora tenuis</name>
    <name type="common">Marine diatom</name>
    <dbReference type="NCBI Taxonomy" id="216820"/>
    <lineage>
        <taxon>Eukaryota</taxon>
        <taxon>Sar</taxon>
        <taxon>Stramenopiles</taxon>
        <taxon>Ochrophyta</taxon>
        <taxon>Bacillariophyta</taxon>
        <taxon>Fragilariophyceae</taxon>
        <taxon>Fragilariophycidae</taxon>
        <taxon>Cyclophorales</taxon>
        <taxon>Cyclophoraceae</taxon>
        <taxon>Cyclophora</taxon>
    </lineage>
</organism>
<proteinExistence type="predicted"/>
<reference evidence="2" key="1">
    <citation type="submission" date="2021-01" db="EMBL/GenBank/DDBJ databases">
        <authorList>
            <person name="Corre E."/>
            <person name="Pelletier E."/>
            <person name="Niang G."/>
            <person name="Scheremetjew M."/>
            <person name="Finn R."/>
            <person name="Kale V."/>
            <person name="Holt S."/>
            <person name="Cochrane G."/>
            <person name="Meng A."/>
            <person name="Brown T."/>
            <person name="Cohen L."/>
        </authorList>
    </citation>
    <scope>NUCLEOTIDE SEQUENCE</scope>
    <source>
        <strain evidence="2">ECT3854</strain>
    </source>
</reference>
<feature type="compositionally biased region" description="Low complexity" evidence="1">
    <location>
        <begin position="137"/>
        <end position="155"/>
    </location>
</feature>
<dbReference type="EMBL" id="HBFW01009419">
    <property type="protein sequence ID" value="CAD8935057.1"/>
    <property type="molecule type" value="Transcribed_RNA"/>
</dbReference>
<protein>
    <submittedName>
        <fullName evidence="2">Uncharacterized protein</fullName>
    </submittedName>
</protein>
<feature type="region of interest" description="Disordered" evidence="1">
    <location>
        <begin position="31"/>
        <end position="67"/>
    </location>
</feature>
<evidence type="ECO:0000313" key="2">
    <source>
        <dbReference type="EMBL" id="CAD8935057.1"/>
    </source>
</evidence>
<feature type="compositionally biased region" description="Low complexity" evidence="1">
    <location>
        <begin position="166"/>
        <end position="183"/>
    </location>
</feature>
<evidence type="ECO:0000256" key="1">
    <source>
        <dbReference type="SAM" id="MobiDB-lite"/>
    </source>
</evidence>
<sequence length="193" mass="21550">MGPDQATLDALRSAGVSQQELDAQRFAYMSLGQSPRTPRPDLHRGSSSLSNNNNTNNNNNNTTNELLDKENNVVVEILTDEEYTALEKWWPRVHSSFCLRFSVDVGDGSIEWSTPPCRDCDASGKSNEILPQLQKLVKKQQQPSSSSSSGTSTPGSHHKKKRHYYYHSNNNNNNNNNNSNNNNGKRRTSNASQ</sequence>
<feature type="region of interest" description="Disordered" evidence="1">
    <location>
        <begin position="137"/>
        <end position="193"/>
    </location>
</feature>